<protein>
    <submittedName>
        <fullName evidence="1">Uncharacterized protein</fullName>
    </submittedName>
</protein>
<evidence type="ECO:0000313" key="2">
    <source>
        <dbReference type="Proteomes" id="UP000297280"/>
    </source>
</evidence>
<comment type="caution">
    <text evidence="1">The sequence shown here is derived from an EMBL/GenBank/DDBJ whole genome shotgun (WGS) entry which is preliminary data.</text>
</comment>
<gene>
    <name evidence="1" type="ORF">BPOR_0008g00420</name>
</gene>
<keyword evidence="2" id="KW-1185">Reference proteome</keyword>
<organism evidence="1 2">
    <name type="scientific">Botrytis porri</name>
    <dbReference type="NCBI Taxonomy" id="87229"/>
    <lineage>
        <taxon>Eukaryota</taxon>
        <taxon>Fungi</taxon>
        <taxon>Dikarya</taxon>
        <taxon>Ascomycota</taxon>
        <taxon>Pezizomycotina</taxon>
        <taxon>Leotiomycetes</taxon>
        <taxon>Helotiales</taxon>
        <taxon>Sclerotiniaceae</taxon>
        <taxon>Botrytis</taxon>
    </lineage>
</organism>
<dbReference type="EMBL" id="PQXO01000008">
    <property type="protein sequence ID" value="TGO92202.1"/>
    <property type="molecule type" value="Genomic_DNA"/>
</dbReference>
<proteinExistence type="predicted"/>
<evidence type="ECO:0000313" key="1">
    <source>
        <dbReference type="EMBL" id="TGO92202.1"/>
    </source>
</evidence>
<dbReference type="Proteomes" id="UP000297280">
    <property type="component" value="Unassembled WGS sequence"/>
</dbReference>
<reference evidence="1 2" key="1">
    <citation type="submission" date="2017-12" db="EMBL/GenBank/DDBJ databases">
        <title>Comparative genomics of Botrytis spp.</title>
        <authorList>
            <person name="Valero-Jimenez C.A."/>
            <person name="Tapia P."/>
            <person name="Veloso J."/>
            <person name="Silva-Moreno E."/>
            <person name="Staats M."/>
            <person name="Valdes J.H."/>
            <person name="Van Kan J.A.L."/>
        </authorList>
    </citation>
    <scope>NUCLEOTIDE SEQUENCE [LARGE SCALE GENOMIC DNA]</scope>
    <source>
        <strain evidence="1 2">MUCL3349</strain>
    </source>
</reference>
<accession>A0A4Z1L5U7</accession>
<name>A0A4Z1L5U7_9HELO</name>
<sequence length="113" mass="12915">MATESIAAAVQFTTTPSGGIRDKCLYILNDPQWCFREFEDLLGILSRLVYYMQNLNQRIDSYTIVLDSWVEKGERGLGMARLDLFLISEKRGLVVLKLEIPLKVELSPPKIHN</sequence>
<dbReference type="AlphaFoldDB" id="A0A4Z1L5U7"/>